<protein>
    <submittedName>
        <fullName evidence="2">Uncharacterized protein</fullName>
    </submittedName>
</protein>
<organism evidence="2 3">
    <name type="scientific">Teichococcus oryzae</name>
    <dbReference type="NCBI Taxonomy" id="1608942"/>
    <lineage>
        <taxon>Bacteria</taxon>
        <taxon>Pseudomonadati</taxon>
        <taxon>Pseudomonadota</taxon>
        <taxon>Alphaproteobacteria</taxon>
        <taxon>Acetobacterales</taxon>
        <taxon>Roseomonadaceae</taxon>
        <taxon>Roseomonas</taxon>
    </lineage>
</organism>
<dbReference type="EMBL" id="VUKA01000002">
    <property type="protein sequence ID" value="KAA2213810.1"/>
    <property type="molecule type" value="Genomic_DNA"/>
</dbReference>
<evidence type="ECO:0000313" key="3">
    <source>
        <dbReference type="Proteomes" id="UP000322110"/>
    </source>
</evidence>
<reference evidence="2 3" key="1">
    <citation type="journal article" date="2015" name="Int. J. Syst. Evol. Microbiol.">
        <title>Roseomonas oryzae sp. nov., isolated from paddy rhizosphere soil.</title>
        <authorList>
            <person name="Ramaprasad E.V."/>
            <person name="Sasikala Ch."/>
            <person name="Ramana Ch.V."/>
        </authorList>
    </citation>
    <scope>NUCLEOTIDE SEQUENCE [LARGE SCALE GENOMIC DNA]</scope>
    <source>
        <strain evidence="2 3">KCTC 42542</strain>
    </source>
</reference>
<evidence type="ECO:0000256" key="1">
    <source>
        <dbReference type="SAM" id="Phobius"/>
    </source>
</evidence>
<keyword evidence="3" id="KW-1185">Reference proteome</keyword>
<sequence length="141" mass="16077">MNEFELLRQQIESKRLQLGVHIRKMNTPGSPVYRYSENIVWPLGLVTVAILGMLLANVHVGMALMSAGIVWWLWKVHPRVKDAVFERSAVFALSDEQIFDGLWAKGALTLYVERPDGQRHAATRKHDWRAFVRARAAEDGP</sequence>
<keyword evidence="1" id="KW-1133">Transmembrane helix</keyword>
<keyword evidence="1" id="KW-0812">Transmembrane</keyword>
<keyword evidence="1" id="KW-0472">Membrane</keyword>
<dbReference type="OrthoDB" id="7266512at2"/>
<dbReference type="AlphaFoldDB" id="A0A5B2TJ38"/>
<comment type="caution">
    <text evidence="2">The sequence shown here is derived from an EMBL/GenBank/DDBJ whole genome shotgun (WGS) entry which is preliminary data.</text>
</comment>
<gene>
    <name evidence="2" type="ORF">F0Q34_07055</name>
</gene>
<accession>A0A5B2TJ38</accession>
<dbReference type="RefSeq" id="WP_149811466.1">
    <property type="nucleotide sequence ID" value="NZ_VUKA01000002.1"/>
</dbReference>
<name>A0A5B2TJ38_9PROT</name>
<proteinExistence type="predicted"/>
<feature type="transmembrane region" description="Helical" evidence="1">
    <location>
        <begin position="39"/>
        <end position="72"/>
    </location>
</feature>
<dbReference type="Proteomes" id="UP000322110">
    <property type="component" value="Unassembled WGS sequence"/>
</dbReference>
<evidence type="ECO:0000313" key="2">
    <source>
        <dbReference type="EMBL" id="KAA2213810.1"/>
    </source>
</evidence>